<dbReference type="OrthoDB" id="4467772at2"/>
<name>A0A4R3UTI4_ROSSA</name>
<reference evidence="1 2" key="1">
    <citation type="submission" date="2019-03" db="EMBL/GenBank/DDBJ databases">
        <title>Genomic Encyclopedia of Type Strains, Phase IV (KMG-IV): sequencing the most valuable type-strain genomes for metagenomic binning, comparative biology and taxonomic classification.</title>
        <authorList>
            <person name="Goeker M."/>
        </authorList>
    </citation>
    <scope>NUCLEOTIDE SEQUENCE [LARGE SCALE GENOMIC DNA]</scope>
    <source>
        <strain evidence="1 2">DSM 654</strain>
    </source>
</reference>
<dbReference type="InterPro" id="IPR032345">
    <property type="entry name" value="PnbB"/>
</dbReference>
<protein>
    <submittedName>
        <fullName evidence="1">Uncharacterized protein DUF4863</fullName>
    </submittedName>
</protein>
<proteinExistence type="predicted"/>
<evidence type="ECO:0000313" key="1">
    <source>
        <dbReference type="EMBL" id="TCU95325.1"/>
    </source>
</evidence>
<dbReference type="RefSeq" id="WP_132572420.1">
    <property type="nucleotide sequence ID" value="NZ_CBCSGL010000018.1"/>
</dbReference>
<keyword evidence="2" id="KW-1185">Reference proteome</keyword>
<dbReference type="AlphaFoldDB" id="A0A4R3UTI4"/>
<gene>
    <name evidence="1" type="ORF">EV671_101517</name>
</gene>
<organism evidence="1 2">
    <name type="scientific">Roseateles saccharophilus</name>
    <name type="common">Pseudomonas saccharophila</name>
    <dbReference type="NCBI Taxonomy" id="304"/>
    <lineage>
        <taxon>Bacteria</taxon>
        <taxon>Pseudomonadati</taxon>
        <taxon>Pseudomonadota</taxon>
        <taxon>Betaproteobacteria</taxon>
        <taxon>Burkholderiales</taxon>
        <taxon>Sphaerotilaceae</taxon>
        <taxon>Roseateles</taxon>
    </lineage>
</organism>
<dbReference type="EMBL" id="SMBU01000015">
    <property type="protein sequence ID" value="TCU95325.1"/>
    <property type="molecule type" value="Genomic_DNA"/>
</dbReference>
<dbReference type="Pfam" id="PF16155">
    <property type="entry name" value="PnbB"/>
    <property type="match status" value="1"/>
</dbReference>
<sequence>MSPEQFRRDLSVLTAALQARALDAGLRDWLNSSHGPGSPTFDALRQACEAGVREGWLCQREGGGIRYGRIFKPADDLHGFSVDVVDMDSIAGPHHAHPNGEIDLVMPLDPGARFDGQGAGWVVYGPGSAHSPTVSGGRALVLYLLPQGAIEFTKA</sequence>
<evidence type="ECO:0000313" key="2">
    <source>
        <dbReference type="Proteomes" id="UP000295110"/>
    </source>
</evidence>
<accession>A0A4R3UTI4</accession>
<dbReference type="Proteomes" id="UP000295110">
    <property type="component" value="Unassembled WGS sequence"/>
</dbReference>
<comment type="caution">
    <text evidence="1">The sequence shown here is derived from an EMBL/GenBank/DDBJ whole genome shotgun (WGS) entry which is preliminary data.</text>
</comment>